<evidence type="ECO:0000256" key="9">
    <source>
        <dbReference type="SAM" id="Coils"/>
    </source>
</evidence>
<dbReference type="GO" id="GO:0005886">
    <property type="term" value="C:plasma membrane"/>
    <property type="evidence" value="ECO:0007669"/>
    <property type="project" value="UniProtKB-SubCell"/>
</dbReference>
<evidence type="ECO:0000256" key="4">
    <source>
        <dbReference type="ARBA" id="ARBA00022989"/>
    </source>
</evidence>
<dbReference type="NCBIfam" id="TIGR02209">
    <property type="entry name" value="ftsL_broad"/>
    <property type="match status" value="1"/>
</dbReference>
<evidence type="ECO:0000313" key="12">
    <source>
        <dbReference type="Proteomes" id="UP000093482"/>
    </source>
</evidence>
<feature type="coiled-coil region" evidence="9">
    <location>
        <begin position="66"/>
        <end position="93"/>
    </location>
</feature>
<keyword evidence="1 7" id="KW-1003">Cell membrane</keyword>
<evidence type="ECO:0000256" key="8">
    <source>
        <dbReference type="NCBIfam" id="TIGR02209"/>
    </source>
</evidence>
<evidence type="ECO:0000256" key="5">
    <source>
        <dbReference type="ARBA" id="ARBA00023136"/>
    </source>
</evidence>
<dbReference type="GO" id="GO:0032153">
    <property type="term" value="C:cell division site"/>
    <property type="evidence" value="ECO:0007669"/>
    <property type="project" value="UniProtKB-UniRule"/>
</dbReference>
<dbReference type="GO" id="GO:0043093">
    <property type="term" value="P:FtsZ-dependent cytokinesis"/>
    <property type="evidence" value="ECO:0007669"/>
    <property type="project" value="UniProtKB-UniRule"/>
</dbReference>
<comment type="subcellular location">
    <subcellularLocation>
        <location evidence="7">Cell membrane</location>
        <topology evidence="7">Single-pass type II membrane protein</topology>
    </subcellularLocation>
    <text evidence="7">Localizes to the division septum where it forms a ring structure.</text>
</comment>
<feature type="compositionally biased region" description="Basic and acidic residues" evidence="10">
    <location>
        <begin position="14"/>
        <end position="27"/>
    </location>
</feature>
<dbReference type="InterPro" id="IPR011922">
    <property type="entry name" value="Cell_div_FtsL"/>
</dbReference>
<dbReference type="Pfam" id="PF04977">
    <property type="entry name" value="DivIC"/>
    <property type="match status" value="1"/>
</dbReference>
<organism evidence="11 12">
    <name type="scientific">Caryophanon latum</name>
    <dbReference type="NCBI Taxonomy" id="33977"/>
    <lineage>
        <taxon>Bacteria</taxon>
        <taxon>Bacillati</taxon>
        <taxon>Bacillota</taxon>
        <taxon>Bacilli</taxon>
        <taxon>Bacillales</taxon>
        <taxon>Caryophanaceae</taxon>
        <taxon>Caryophanon</taxon>
    </lineage>
</organism>
<evidence type="ECO:0000256" key="6">
    <source>
        <dbReference type="ARBA" id="ARBA00023306"/>
    </source>
</evidence>
<dbReference type="EMBL" id="MATO01000028">
    <property type="protein sequence ID" value="OCS91419.1"/>
    <property type="molecule type" value="Genomic_DNA"/>
</dbReference>
<comment type="function">
    <text evidence="7">Essential cell division protein.</text>
</comment>
<evidence type="ECO:0000256" key="10">
    <source>
        <dbReference type="SAM" id="MobiDB-lite"/>
    </source>
</evidence>
<dbReference type="AlphaFoldDB" id="A0A1C0YW65"/>
<keyword evidence="4 7" id="KW-1133">Transmembrane helix</keyword>
<keyword evidence="2 7" id="KW-0132">Cell division</keyword>
<gene>
    <name evidence="7" type="primary">ftsL</name>
    <name evidence="11" type="ORF">A6K76_08700</name>
</gene>
<dbReference type="RefSeq" id="WP_066463256.1">
    <property type="nucleotide sequence ID" value="NZ_MATO01000028.1"/>
</dbReference>
<keyword evidence="6 7" id="KW-0131">Cell cycle</keyword>
<reference evidence="11 12" key="1">
    <citation type="submission" date="2016-07" db="EMBL/GenBank/DDBJ databases">
        <title>Caryophanon latum genome sequencing.</title>
        <authorList>
            <person name="Verma A."/>
            <person name="Pal Y."/>
            <person name="Krishnamurthi S."/>
        </authorList>
    </citation>
    <scope>NUCLEOTIDE SEQUENCE [LARGE SCALE GENOMIC DNA]</scope>
    <source>
        <strain evidence="11 12">DSM 14151</strain>
    </source>
</reference>
<name>A0A1C0YW65_9BACL</name>
<dbReference type="HAMAP" id="MF_00910">
    <property type="entry name" value="FtsL"/>
    <property type="match status" value="1"/>
</dbReference>
<evidence type="ECO:0000256" key="7">
    <source>
        <dbReference type="HAMAP-Rule" id="MF_00910"/>
    </source>
</evidence>
<accession>A0A1C0YW65</accession>
<evidence type="ECO:0000313" key="11">
    <source>
        <dbReference type="EMBL" id="OCS91419.1"/>
    </source>
</evidence>
<keyword evidence="9" id="KW-0175">Coiled coil</keyword>
<comment type="caution">
    <text evidence="11">The sequence shown here is derived from an EMBL/GenBank/DDBJ whole genome shotgun (WGS) entry which is preliminary data.</text>
</comment>
<keyword evidence="5 7" id="KW-0472">Membrane</keyword>
<dbReference type="InterPro" id="IPR007060">
    <property type="entry name" value="FtsL/DivIC"/>
</dbReference>
<comment type="similarity">
    <text evidence="7">Belongs to the FtsL family.</text>
</comment>
<keyword evidence="12" id="KW-1185">Reference proteome</keyword>
<evidence type="ECO:0000256" key="1">
    <source>
        <dbReference type="ARBA" id="ARBA00022475"/>
    </source>
</evidence>
<dbReference type="OrthoDB" id="14664at2"/>
<protein>
    <recommendedName>
        <fullName evidence="7 8">Cell division protein FtsL</fullName>
    </recommendedName>
</protein>
<evidence type="ECO:0000256" key="2">
    <source>
        <dbReference type="ARBA" id="ARBA00022618"/>
    </source>
</evidence>
<evidence type="ECO:0000256" key="3">
    <source>
        <dbReference type="ARBA" id="ARBA00022692"/>
    </source>
</evidence>
<feature type="region of interest" description="Disordered" evidence="10">
    <location>
        <begin position="1"/>
        <end position="27"/>
    </location>
</feature>
<keyword evidence="3 7" id="KW-0812">Transmembrane</keyword>
<proteinExistence type="inferred from homology"/>
<sequence length="125" mass="14261">MALRAPQPQYEPQQPRHDEQHQSRQLKDGKKYGWFHITPGEKGIAAFLCIILAITIGMNLSAQSSVQQTNIKISQTEAEISKISDENEELYVQVSELSRYERIWERAQALGLTQNEQNVRVVPGQ</sequence>
<feature type="transmembrane region" description="Helical" evidence="7">
    <location>
        <begin position="44"/>
        <end position="62"/>
    </location>
</feature>
<dbReference type="Proteomes" id="UP000093482">
    <property type="component" value="Unassembled WGS sequence"/>
</dbReference>